<evidence type="ECO:0000313" key="4">
    <source>
        <dbReference type="EMBL" id="UYO42120.1"/>
    </source>
</evidence>
<accession>A0AAX3E740</accession>
<dbReference type="InterPro" id="IPR015421">
    <property type="entry name" value="PyrdxlP-dep_Trfase_major"/>
</dbReference>
<dbReference type="GO" id="GO:0008483">
    <property type="term" value="F:transaminase activity"/>
    <property type="evidence" value="ECO:0007669"/>
    <property type="project" value="InterPro"/>
</dbReference>
<protein>
    <submittedName>
        <fullName evidence="4">Glutamate-1-semialdehyde 2,1-aminomutase</fullName>
        <ecNumber evidence="4">5.4.3.8</ecNumber>
    </submittedName>
</protein>
<dbReference type="PANTHER" id="PTHR43713">
    <property type="entry name" value="GLUTAMATE-1-SEMIALDEHYDE 2,1-AMINOMUTASE"/>
    <property type="match status" value="1"/>
</dbReference>
<dbReference type="Proteomes" id="UP001163166">
    <property type="component" value="Chromosome"/>
</dbReference>
<dbReference type="AlphaFoldDB" id="A0AAX3E740"/>
<name>A0AAX3E740_RHOPL</name>
<comment type="similarity">
    <text evidence="3">Belongs to the class-III pyridoxal-phosphate-dependent aminotransferase family.</text>
</comment>
<comment type="cofactor">
    <cofactor evidence="1">
        <name>pyridoxal 5'-phosphate</name>
        <dbReference type="ChEBI" id="CHEBI:597326"/>
    </cofactor>
</comment>
<dbReference type="Pfam" id="PF00202">
    <property type="entry name" value="Aminotran_3"/>
    <property type="match status" value="1"/>
</dbReference>
<dbReference type="GO" id="GO:0030170">
    <property type="term" value="F:pyridoxal phosphate binding"/>
    <property type="evidence" value="ECO:0007669"/>
    <property type="project" value="InterPro"/>
</dbReference>
<dbReference type="GO" id="GO:0042286">
    <property type="term" value="F:glutamate-1-semialdehyde 2,1-aminomutase activity"/>
    <property type="evidence" value="ECO:0007669"/>
    <property type="project" value="UniProtKB-EC"/>
</dbReference>
<evidence type="ECO:0000256" key="1">
    <source>
        <dbReference type="ARBA" id="ARBA00001933"/>
    </source>
</evidence>
<dbReference type="InterPro" id="IPR015424">
    <property type="entry name" value="PyrdxlP-dep_Trfase"/>
</dbReference>
<reference evidence="4" key="1">
    <citation type="journal article" date="2022" name="Biol. Control">
        <title>In silico genomic analysis of Rhodopseudomonas palustris strains revealed potential biocontrol agents and crop yield enhancers.</title>
        <authorList>
            <person name="Surachat K."/>
            <person name="Kantachote D."/>
            <person name="Deachamag P."/>
            <person name="Wonglapsuwan M."/>
        </authorList>
    </citation>
    <scope>NUCLEOTIDE SEQUENCE</scope>
    <source>
        <strain evidence="4">TLS06</strain>
    </source>
</reference>
<keyword evidence="4" id="KW-0413">Isomerase</keyword>
<gene>
    <name evidence="4" type="ORF">KQX62_17415</name>
</gene>
<sequence>MNRRAHHLIPGGAHTYAKGDDQFPVSAPAFLQSGEGCHVWDTDGNKYVEYGMGLRAVTLGHAYRPVIDAVHRQMLLGCNFTRPATIELECAETFLDLIQTADMVKFAKNGSDATSAAIRLSRAFTGRDYVARCGDQPFFSVDDWFIGSTPMASGIPSAVRGLTLQFKYNDISSLKKLFAEHPGQIACVIMEAATAVEPAPGHLQSVQSLCRAEGALFVLDEMITGFRWNLRGAQEEYGLAPDLSTFGKGMGNGFSVSALAGRREIMELGGIHHDRQRVFLLSTTHGAETHSLAAAIKTMQIYRDENVIDYLYRQGDRLRLGVQKEIAALGLEDYFEILGRSSNLIYATRDQERRPSQLFRTLFLQEIIKRGLIAPSLVVSYSHTDTDIDRSIDIIGDSLRIYRRALENGVDCYLTGRPVKPVFREYN</sequence>
<dbReference type="Gene3D" id="3.40.640.10">
    <property type="entry name" value="Type I PLP-dependent aspartate aminotransferase-like (Major domain)"/>
    <property type="match status" value="1"/>
</dbReference>
<dbReference type="EC" id="5.4.3.8" evidence="4"/>
<dbReference type="RefSeq" id="WP_264076665.1">
    <property type="nucleotide sequence ID" value="NZ_CP076676.1"/>
</dbReference>
<evidence type="ECO:0000313" key="5">
    <source>
        <dbReference type="Proteomes" id="UP001163166"/>
    </source>
</evidence>
<dbReference type="InterPro" id="IPR015422">
    <property type="entry name" value="PyrdxlP-dep_Trfase_small"/>
</dbReference>
<dbReference type="EMBL" id="CP076676">
    <property type="protein sequence ID" value="UYO42120.1"/>
    <property type="molecule type" value="Genomic_DNA"/>
</dbReference>
<dbReference type="NCBIfam" id="NF004856">
    <property type="entry name" value="PRK06209.1"/>
    <property type="match status" value="1"/>
</dbReference>
<evidence type="ECO:0000256" key="3">
    <source>
        <dbReference type="RuleBase" id="RU003560"/>
    </source>
</evidence>
<dbReference type="PANTHER" id="PTHR43713:SF3">
    <property type="entry name" value="GLUTAMATE-1-SEMIALDEHYDE 2,1-AMINOMUTASE 1, CHLOROPLASTIC-RELATED"/>
    <property type="match status" value="1"/>
</dbReference>
<dbReference type="Gene3D" id="3.90.1150.10">
    <property type="entry name" value="Aspartate Aminotransferase, domain 1"/>
    <property type="match status" value="1"/>
</dbReference>
<organism evidence="4 5">
    <name type="scientific">Rhodopseudomonas palustris</name>
    <dbReference type="NCBI Taxonomy" id="1076"/>
    <lineage>
        <taxon>Bacteria</taxon>
        <taxon>Pseudomonadati</taxon>
        <taxon>Pseudomonadota</taxon>
        <taxon>Alphaproteobacteria</taxon>
        <taxon>Hyphomicrobiales</taxon>
        <taxon>Nitrobacteraceae</taxon>
        <taxon>Rhodopseudomonas</taxon>
    </lineage>
</organism>
<proteinExistence type="inferred from homology"/>
<keyword evidence="2 3" id="KW-0663">Pyridoxal phosphate</keyword>
<evidence type="ECO:0000256" key="2">
    <source>
        <dbReference type="ARBA" id="ARBA00022898"/>
    </source>
</evidence>
<dbReference type="SUPFAM" id="SSF53383">
    <property type="entry name" value="PLP-dependent transferases"/>
    <property type="match status" value="1"/>
</dbReference>
<dbReference type="InterPro" id="IPR005814">
    <property type="entry name" value="Aminotrans_3"/>
</dbReference>